<sequence length="173" mass="19103">MSETNTQESATTTQQRFVVTNLEGGIGRVDLFPKQQYSRADLEAAYSTHAEALVQETPDLYMQVAGSKVNLVHINSYEAKNLFSNAAGNGEFTLQIFDLKKSTVHYILKFELASNVSVDDNAGNDGGYYHHYSSSPCQQDQSSLFSDEDHPDYGGRPSSDDNLGGRDDYGGQW</sequence>
<reference evidence="2" key="1">
    <citation type="submission" date="2022-07" db="EMBL/GenBank/DDBJ databases">
        <title>Phylogenomic reconstructions and comparative analyses of Kickxellomycotina fungi.</title>
        <authorList>
            <person name="Reynolds N.K."/>
            <person name="Stajich J.E."/>
            <person name="Barry K."/>
            <person name="Grigoriev I.V."/>
            <person name="Crous P."/>
            <person name="Smith M.E."/>
        </authorList>
    </citation>
    <scope>NUCLEOTIDE SEQUENCE</scope>
    <source>
        <strain evidence="2">NBRC 100468</strain>
    </source>
</reference>
<name>A0A9W8DT39_9FUNG</name>
<protein>
    <submittedName>
        <fullName evidence="2">Uncharacterized protein</fullName>
    </submittedName>
</protein>
<dbReference type="Proteomes" id="UP001150538">
    <property type="component" value="Unassembled WGS sequence"/>
</dbReference>
<gene>
    <name evidence="2" type="ORF">H4219_003130</name>
</gene>
<proteinExistence type="predicted"/>
<evidence type="ECO:0000256" key="1">
    <source>
        <dbReference type="SAM" id="MobiDB-lite"/>
    </source>
</evidence>
<feature type="compositionally biased region" description="Basic and acidic residues" evidence="1">
    <location>
        <begin position="163"/>
        <end position="173"/>
    </location>
</feature>
<comment type="caution">
    <text evidence="2">The sequence shown here is derived from an EMBL/GenBank/DDBJ whole genome shotgun (WGS) entry which is preliminary data.</text>
</comment>
<feature type="compositionally biased region" description="Polar residues" evidence="1">
    <location>
        <begin position="132"/>
        <end position="145"/>
    </location>
</feature>
<accession>A0A9W8DT39</accession>
<dbReference type="AlphaFoldDB" id="A0A9W8DT39"/>
<keyword evidence="3" id="KW-1185">Reference proteome</keyword>
<organism evidence="2 3">
    <name type="scientific">Mycoemilia scoparia</name>
    <dbReference type="NCBI Taxonomy" id="417184"/>
    <lineage>
        <taxon>Eukaryota</taxon>
        <taxon>Fungi</taxon>
        <taxon>Fungi incertae sedis</taxon>
        <taxon>Zoopagomycota</taxon>
        <taxon>Kickxellomycotina</taxon>
        <taxon>Kickxellomycetes</taxon>
        <taxon>Kickxellales</taxon>
        <taxon>Kickxellaceae</taxon>
        <taxon>Mycoemilia</taxon>
    </lineage>
</organism>
<feature type="region of interest" description="Disordered" evidence="1">
    <location>
        <begin position="129"/>
        <end position="173"/>
    </location>
</feature>
<dbReference type="EMBL" id="JANBPU010000068">
    <property type="protein sequence ID" value="KAJ1917567.1"/>
    <property type="molecule type" value="Genomic_DNA"/>
</dbReference>
<evidence type="ECO:0000313" key="2">
    <source>
        <dbReference type="EMBL" id="KAJ1917567.1"/>
    </source>
</evidence>
<evidence type="ECO:0000313" key="3">
    <source>
        <dbReference type="Proteomes" id="UP001150538"/>
    </source>
</evidence>